<dbReference type="InterPro" id="IPR018627">
    <property type="entry name" value="ELP6"/>
</dbReference>
<dbReference type="Gene3D" id="3.40.50.300">
    <property type="entry name" value="P-loop containing nucleotide triphosphate hydrolases"/>
    <property type="match status" value="1"/>
</dbReference>
<evidence type="ECO:0000256" key="3">
    <source>
        <dbReference type="ARBA" id="ARBA00020263"/>
    </source>
</evidence>
<proteinExistence type="inferred from homology"/>
<comment type="caution">
    <text evidence="4">The sequence shown here is derived from an EMBL/GenBank/DDBJ whole genome shotgun (WGS) entry which is preliminary data.</text>
</comment>
<sequence>MKFSFTSAIRMSSDIIALLQLDRTLSSRVVVVKEINRCDSSFVTSCVLNHCIKKKAALCVLSTHNSFQHYQNVGLRMNYNLQKHVDSGLVDFHSLGDHCVHNLLSENSLPELFHKVRERITSMQQKNDEVNVIMDGVTHLFDLNYSVQQINRFCKELIELVTGGNNSFIVLHCHKANEDDVTSVMSNLLCHKAHTVLEVENLPSGLSADVSGHLTIKYPSLKFDTDHLYTMDMKMSRYLFKLFDRGVKLFAPGTV</sequence>
<dbReference type="PANTHER" id="PTHR16184">
    <property type="entry name" value="ELONGATOR COMPLEX PROTEIN 6"/>
    <property type="match status" value="1"/>
</dbReference>
<name>A0A8S0Z1D3_ARCPL</name>
<evidence type="ECO:0000256" key="1">
    <source>
        <dbReference type="ARBA" id="ARBA00005043"/>
    </source>
</evidence>
<dbReference type="AlphaFoldDB" id="A0A8S0Z1D3"/>
<dbReference type="EMBL" id="CADEBD010000171">
    <property type="protein sequence ID" value="CAB3224178.1"/>
    <property type="molecule type" value="Genomic_DNA"/>
</dbReference>
<dbReference type="Pfam" id="PF09807">
    <property type="entry name" value="ELP6"/>
    <property type="match status" value="1"/>
</dbReference>
<dbReference type="CDD" id="cd19495">
    <property type="entry name" value="Elp6"/>
    <property type="match status" value="1"/>
</dbReference>
<gene>
    <name evidence="4" type="ORF">APLA_LOCUS1766</name>
</gene>
<dbReference type="PANTHER" id="PTHR16184:SF6">
    <property type="entry name" value="ELONGATOR COMPLEX PROTEIN 6"/>
    <property type="match status" value="1"/>
</dbReference>
<accession>A0A8S0Z1D3</accession>
<dbReference type="Proteomes" id="UP000494256">
    <property type="component" value="Unassembled WGS sequence"/>
</dbReference>
<organism evidence="4 5">
    <name type="scientific">Arctia plantaginis</name>
    <name type="common">Wood tiger moth</name>
    <name type="synonym">Phalaena plantaginis</name>
    <dbReference type="NCBI Taxonomy" id="874455"/>
    <lineage>
        <taxon>Eukaryota</taxon>
        <taxon>Metazoa</taxon>
        <taxon>Ecdysozoa</taxon>
        <taxon>Arthropoda</taxon>
        <taxon>Hexapoda</taxon>
        <taxon>Insecta</taxon>
        <taxon>Pterygota</taxon>
        <taxon>Neoptera</taxon>
        <taxon>Endopterygota</taxon>
        <taxon>Lepidoptera</taxon>
        <taxon>Glossata</taxon>
        <taxon>Ditrysia</taxon>
        <taxon>Noctuoidea</taxon>
        <taxon>Erebidae</taxon>
        <taxon>Arctiinae</taxon>
        <taxon>Arctia</taxon>
    </lineage>
</organism>
<reference evidence="4 5" key="1">
    <citation type="submission" date="2020-04" db="EMBL/GenBank/DDBJ databases">
        <authorList>
            <person name="Wallbank WR R."/>
            <person name="Pardo Diaz C."/>
            <person name="Kozak K."/>
            <person name="Martin S."/>
            <person name="Jiggins C."/>
            <person name="Moest M."/>
            <person name="Warren A I."/>
            <person name="Byers J.R.P. K."/>
            <person name="Montejo-Kovacevich G."/>
            <person name="Yen C E."/>
        </authorList>
    </citation>
    <scope>NUCLEOTIDE SEQUENCE [LARGE SCALE GENOMIC DNA]</scope>
</reference>
<evidence type="ECO:0000313" key="5">
    <source>
        <dbReference type="Proteomes" id="UP000494256"/>
    </source>
</evidence>
<dbReference type="GO" id="GO:0002098">
    <property type="term" value="P:tRNA wobble uridine modification"/>
    <property type="evidence" value="ECO:0007669"/>
    <property type="project" value="InterPro"/>
</dbReference>
<comment type="similarity">
    <text evidence="2">Belongs to the ELP6 family.</text>
</comment>
<dbReference type="InterPro" id="IPR027417">
    <property type="entry name" value="P-loop_NTPase"/>
</dbReference>
<dbReference type="GO" id="GO:0033588">
    <property type="term" value="C:elongator holoenzyme complex"/>
    <property type="evidence" value="ECO:0007669"/>
    <property type="project" value="InterPro"/>
</dbReference>
<comment type="pathway">
    <text evidence="1">tRNA modification; 5-methoxycarbonylmethyl-2-thiouridine-tRNA biosynthesis.</text>
</comment>
<evidence type="ECO:0000256" key="2">
    <source>
        <dbReference type="ARBA" id="ARBA00008837"/>
    </source>
</evidence>
<protein>
    <recommendedName>
        <fullName evidence="3">Elongator complex protein 6</fullName>
    </recommendedName>
</protein>
<dbReference type="OrthoDB" id="1925875at2759"/>
<evidence type="ECO:0000313" key="4">
    <source>
        <dbReference type="EMBL" id="CAB3224178.1"/>
    </source>
</evidence>